<evidence type="ECO:0000313" key="2">
    <source>
        <dbReference type="EMBL" id="KAF9449679.1"/>
    </source>
</evidence>
<organism evidence="2 3">
    <name type="scientific">Macrolepiota fuliginosa MF-IS2</name>
    <dbReference type="NCBI Taxonomy" id="1400762"/>
    <lineage>
        <taxon>Eukaryota</taxon>
        <taxon>Fungi</taxon>
        <taxon>Dikarya</taxon>
        <taxon>Basidiomycota</taxon>
        <taxon>Agaricomycotina</taxon>
        <taxon>Agaricomycetes</taxon>
        <taxon>Agaricomycetidae</taxon>
        <taxon>Agaricales</taxon>
        <taxon>Agaricineae</taxon>
        <taxon>Agaricaceae</taxon>
        <taxon>Macrolepiota</taxon>
    </lineage>
</organism>
<keyword evidence="3" id="KW-1185">Reference proteome</keyword>
<dbReference type="Proteomes" id="UP000807342">
    <property type="component" value="Unassembled WGS sequence"/>
</dbReference>
<sequence>MDALNETLRPVATASLAGVSCMSILYGLVKCLFHHATKADQLVYSPGAHMVVFPACVYVLVGQRTPTQPVPWVILAAICSQFIITTMMLVAQQIMMFQSFVGLADRPEALLQIVSYWTNFSLTLYRISDACSIVNMLIGDAIMVWRVWIIFYRHAFFICLPPIITLAGSTACGIAMIHMTWVGSSVELIKTIAITAWALGIATQAYSTSLIAWEIWRRGIINTTSQGTISYYKAIVAMIVESGVVYTVLVLLLTITFATGLTSARIILAVLLEPIGSLIPAAIIICVGLNRNRKFQTTVLSKTQVANPNDTAASCIEEGEIMFAKNPDQTLEDGAI</sequence>
<accession>A0A9P6C5T3</accession>
<feature type="transmembrane region" description="Helical" evidence="1">
    <location>
        <begin position="133"/>
        <end position="151"/>
    </location>
</feature>
<dbReference type="OrthoDB" id="3186354at2759"/>
<feature type="transmembrane region" description="Helical" evidence="1">
    <location>
        <begin position="163"/>
        <end position="182"/>
    </location>
</feature>
<feature type="transmembrane region" description="Helical" evidence="1">
    <location>
        <begin position="188"/>
        <end position="213"/>
    </location>
</feature>
<dbReference type="EMBL" id="MU151123">
    <property type="protein sequence ID" value="KAF9449679.1"/>
    <property type="molecule type" value="Genomic_DNA"/>
</dbReference>
<feature type="transmembrane region" description="Helical" evidence="1">
    <location>
        <begin position="73"/>
        <end position="97"/>
    </location>
</feature>
<keyword evidence="1" id="KW-0812">Transmembrane</keyword>
<keyword evidence="1" id="KW-1133">Transmembrane helix</keyword>
<name>A0A9P6C5T3_9AGAR</name>
<feature type="transmembrane region" description="Helical" evidence="1">
    <location>
        <begin position="234"/>
        <end position="260"/>
    </location>
</feature>
<evidence type="ECO:0000256" key="1">
    <source>
        <dbReference type="SAM" id="Phobius"/>
    </source>
</evidence>
<keyword evidence="1" id="KW-0472">Membrane</keyword>
<feature type="transmembrane region" description="Helical" evidence="1">
    <location>
        <begin position="12"/>
        <end position="29"/>
    </location>
</feature>
<feature type="transmembrane region" description="Helical" evidence="1">
    <location>
        <begin position="41"/>
        <end position="61"/>
    </location>
</feature>
<proteinExistence type="predicted"/>
<reference evidence="2" key="1">
    <citation type="submission" date="2020-11" db="EMBL/GenBank/DDBJ databases">
        <authorList>
            <consortium name="DOE Joint Genome Institute"/>
            <person name="Ahrendt S."/>
            <person name="Riley R."/>
            <person name="Andreopoulos W."/>
            <person name="Labutti K."/>
            <person name="Pangilinan J."/>
            <person name="Ruiz-Duenas F.J."/>
            <person name="Barrasa J.M."/>
            <person name="Sanchez-Garcia M."/>
            <person name="Camarero S."/>
            <person name="Miyauchi S."/>
            <person name="Serrano A."/>
            <person name="Linde D."/>
            <person name="Babiker R."/>
            <person name="Drula E."/>
            <person name="Ayuso-Fernandez I."/>
            <person name="Pacheco R."/>
            <person name="Padilla G."/>
            <person name="Ferreira P."/>
            <person name="Barriuso J."/>
            <person name="Kellner H."/>
            <person name="Castanera R."/>
            <person name="Alfaro M."/>
            <person name="Ramirez L."/>
            <person name="Pisabarro A.G."/>
            <person name="Kuo A."/>
            <person name="Tritt A."/>
            <person name="Lipzen A."/>
            <person name="He G."/>
            <person name="Yan M."/>
            <person name="Ng V."/>
            <person name="Cullen D."/>
            <person name="Martin F."/>
            <person name="Rosso M.-N."/>
            <person name="Henrissat B."/>
            <person name="Hibbett D."/>
            <person name="Martinez A.T."/>
            <person name="Grigoriev I.V."/>
        </authorList>
    </citation>
    <scope>NUCLEOTIDE SEQUENCE</scope>
    <source>
        <strain evidence="2">MF-IS2</strain>
    </source>
</reference>
<protein>
    <submittedName>
        <fullName evidence="2">Uncharacterized protein</fullName>
    </submittedName>
</protein>
<feature type="transmembrane region" description="Helical" evidence="1">
    <location>
        <begin position="266"/>
        <end position="289"/>
    </location>
</feature>
<gene>
    <name evidence="2" type="ORF">P691DRAFT_758834</name>
</gene>
<evidence type="ECO:0000313" key="3">
    <source>
        <dbReference type="Proteomes" id="UP000807342"/>
    </source>
</evidence>
<comment type="caution">
    <text evidence="2">The sequence shown here is derived from an EMBL/GenBank/DDBJ whole genome shotgun (WGS) entry which is preliminary data.</text>
</comment>
<dbReference type="AlphaFoldDB" id="A0A9P6C5T3"/>